<dbReference type="AlphaFoldDB" id="A0A1G2I838"/>
<dbReference type="Proteomes" id="UP000179214">
    <property type="component" value="Unassembled WGS sequence"/>
</dbReference>
<gene>
    <name evidence="1" type="ORF">A3F47_01840</name>
</gene>
<evidence type="ECO:0000313" key="1">
    <source>
        <dbReference type="EMBL" id="OGZ70701.1"/>
    </source>
</evidence>
<organism evidence="1 2">
    <name type="scientific">Candidatus Staskawiczbacteria bacterium RIFCSPHIGHO2_12_FULL_38_11</name>
    <dbReference type="NCBI Taxonomy" id="1802209"/>
    <lineage>
        <taxon>Bacteria</taxon>
        <taxon>Candidatus Staskawicziibacteriota</taxon>
    </lineage>
</organism>
<sequence>MLYFEIARSLNFFRKGEDDAMKFIFDGYDLMPAIVARRTLLYEFSNYSNKDRANLVGNPLQEDLKNMAKVVPKQVVCFFGKQFQFPKEPKCACQCLYVINQHDSVIYLGTIFNQMAIEHYQARLPANYAKELDVQKVSRGRLLDYVIPISKEKIDELVIIEAAKKFFASFPKKTKIPDLGKVPICLLSAEKGEKLNGEILKQAKLTAKSVSKKEKLKKYIEDMVW</sequence>
<protein>
    <submittedName>
        <fullName evidence="1">Uncharacterized protein</fullName>
    </submittedName>
</protein>
<accession>A0A1G2I838</accession>
<name>A0A1G2I838_9BACT</name>
<proteinExistence type="predicted"/>
<evidence type="ECO:0000313" key="2">
    <source>
        <dbReference type="Proteomes" id="UP000179214"/>
    </source>
</evidence>
<reference evidence="1 2" key="1">
    <citation type="journal article" date="2016" name="Nat. Commun.">
        <title>Thousands of microbial genomes shed light on interconnected biogeochemical processes in an aquifer system.</title>
        <authorList>
            <person name="Anantharaman K."/>
            <person name="Brown C.T."/>
            <person name="Hug L.A."/>
            <person name="Sharon I."/>
            <person name="Castelle C.J."/>
            <person name="Probst A.J."/>
            <person name="Thomas B.C."/>
            <person name="Singh A."/>
            <person name="Wilkins M.J."/>
            <person name="Karaoz U."/>
            <person name="Brodie E.L."/>
            <person name="Williams K.H."/>
            <person name="Hubbard S.S."/>
            <person name="Banfield J.F."/>
        </authorList>
    </citation>
    <scope>NUCLEOTIDE SEQUENCE [LARGE SCALE GENOMIC DNA]</scope>
</reference>
<dbReference type="EMBL" id="MHOV01000004">
    <property type="protein sequence ID" value="OGZ70701.1"/>
    <property type="molecule type" value="Genomic_DNA"/>
</dbReference>
<comment type="caution">
    <text evidence="1">The sequence shown here is derived from an EMBL/GenBank/DDBJ whole genome shotgun (WGS) entry which is preliminary data.</text>
</comment>